<dbReference type="Proteomes" id="UP000469215">
    <property type="component" value="Unassembled WGS sequence"/>
</dbReference>
<reference evidence="4 5" key="1">
    <citation type="submission" date="2020-01" db="EMBL/GenBank/DDBJ databases">
        <authorList>
            <person name="Deng T."/>
        </authorList>
    </citation>
    <scope>NUCLEOTIDE SEQUENCE [LARGE SCALE GENOMIC DNA]</scope>
    <source>
        <strain evidence="4 5">5221</strain>
    </source>
</reference>
<keyword evidence="5" id="KW-1185">Reference proteome</keyword>
<protein>
    <submittedName>
        <fullName evidence="4">Glycosyltransferase</fullName>
    </submittedName>
</protein>
<feature type="region of interest" description="Disordered" evidence="2">
    <location>
        <begin position="118"/>
        <end position="141"/>
    </location>
</feature>
<evidence type="ECO:0000256" key="2">
    <source>
        <dbReference type="SAM" id="MobiDB-lite"/>
    </source>
</evidence>
<accession>A0A6N9H5I6</accession>
<dbReference type="EMBL" id="WWEQ01000009">
    <property type="protein sequence ID" value="MYM19056.1"/>
    <property type="molecule type" value="Genomic_DNA"/>
</dbReference>
<dbReference type="InterPro" id="IPR001296">
    <property type="entry name" value="Glyco_trans_1"/>
</dbReference>
<evidence type="ECO:0000313" key="4">
    <source>
        <dbReference type="EMBL" id="MYM19056.1"/>
    </source>
</evidence>
<dbReference type="SUPFAM" id="SSF53756">
    <property type="entry name" value="UDP-Glycosyltransferase/glycogen phosphorylase"/>
    <property type="match status" value="1"/>
</dbReference>
<dbReference type="Pfam" id="PF00534">
    <property type="entry name" value="Glycos_transf_1"/>
    <property type="match status" value="1"/>
</dbReference>
<proteinExistence type="predicted"/>
<sequence>MNLFSATRARLTSMWAKDRTPGRVPDLAFYDLTWGIPRNYGGMTSVLLHRSGTFGEYLDKPVEILTLDPALDVTQENQRLREAGALGSKSTIRGLWQELLAADDDELRAWFGEPLEPEERWSPADLPTPPGTPTGMGRTEWRDGSTVSVVRFDRPDGSIAVLDDRREGRVITVFSHEGRILARYKRMRNFYFAWFDHLMGATPAVLINESKTVGAWVHSYRRRNVLLCQVLHNSHLEPGATSLYGPFTPSRIKMLENNEAFDLLAFLTQQQKSEFEVAFGEEPNRVVLPNSRAFTSLPAADADTRRRGSGIVLASLDARKRVDHAIEAVAGVVGSAGEQVTLDIFGEGRLRGDLEEMVSRLGLESAVHVRGYTTNVQAQLRDHSFLMLSSRAEGMGLVLVEAMAQGCIPIAYDVRYGPSDIIEHGRNGFLVPDGEPLALSAAVDHFLGLPEEEVAALRSAAVARARDFDDARIAQAWKQAIDTAWKHKEAAEPEPPKPQLVRVEQERENAGGTAYTVVLHEDPAQPITAELVADVVSEGHRYGLRVVAKRCDSAAPATYRFVVPAGVLPDSAEGSCAVYVRFRGSRLQRRIKVGTVSVGSE</sequence>
<dbReference type="PANTHER" id="PTHR12526:SF636">
    <property type="entry name" value="BLL3647 PROTEIN"/>
    <property type="match status" value="1"/>
</dbReference>
<dbReference type="RefSeq" id="WP_160952494.1">
    <property type="nucleotide sequence ID" value="NZ_WWEQ01000009.1"/>
</dbReference>
<dbReference type="PANTHER" id="PTHR12526">
    <property type="entry name" value="GLYCOSYLTRANSFERASE"/>
    <property type="match status" value="1"/>
</dbReference>
<organism evidence="4 5">
    <name type="scientific">Brevibacterium rongguiense</name>
    <dbReference type="NCBI Taxonomy" id="2695267"/>
    <lineage>
        <taxon>Bacteria</taxon>
        <taxon>Bacillati</taxon>
        <taxon>Actinomycetota</taxon>
        <taxon>Actinomycetes</taxon>
        <taxon>Micrococcales</taxon>
        <taxon>Brevibacteriaceae</taxon>
        <taxon>Brevibacterium</taxon>
    </lineage>
</organism>
<comment type="caution">
    <text evidence="4">The sequence shown here is derived from an EMBL/GenBank/DDBJ whole genome shotgun (WGS) entry which is preliminary data.</text>
</comment>
<evidence type="ECO:0000256" key="1">
    <source>
        <dbReference type="ARBA" id="ARBA00022679"/>
    </source>
</evidence>
<evidence type="ECO:0000259" key="3">
    <source>
        <dbReference type="Pfam" id="PF00534"/>
    </source>
</evidence>
<gene>
    <name evidence="4" type="ORF">GSY69_03470</name>
</gene>
<evidence type="ECO:0000313" key="5">
    <source>
        <dbReference type="Proteomes" id="UP000469215"/>
    </source>
</evidence>
<name>A0A6N9H5I6_9MICO</name>
<dbReference type="AlphaFoldDB" id="A0A6N9H5I6"/>
<feature type="domain" description="Glycosyl transferase family 1" evidence="3">
    <location>
        <begin position="312"/>
        <end position="452"/>
    </location>
</feature>
<dbReference type="GO" id="GO:0016757">
    <property type="term" value="F:glycosyltransferase activity"/>
    <property type="evidence" value="ECO:0007669"/>
    <property type="project" value="InterPro"/>
</dbReference>
<keyword evidence="1 4" id="KW-0808">Transferase</keyword>
<dbReference type="Gene3D" id="3.40.50.2000">
    <property type="entry name" value="Glycogen Phosphorylase B"/>
    <property type="match status" value="3"/>
</dbReference>